<reference evidence="1 2" key="1">
    <citation type="journal article" date="2018" name="Sci. Rep.">
        <title>Genomic signatures of local adaptation to the degree of environmental predictability in rotifers.</title>
        <authorList>
            <person name="Franch-Gras L."/>
            <person name="Hahn C."/>
            <person name="Garcia-Roger E.M."/>
            <person name="Carmona M.J."/>
            <person name="Serra M."/>
            <person name="Gomez A."/>
        </authorList>
    </citation>
    <scope>NUCLEOTIDE SEQUENCE [LARGE SCALE GENOMIC DNA]</scope>
    <source>
        <strain evidence="1">HYR1</strain>
    </source>
</reference>
<evidence type="ECO:0000313" key="1">
    <source>
        <dbReference type="EMBL" id="RNA37566.1"/>
    </source>
</evidence>
<name>A0A3M7SPA4_BRAPC</name>
<accession>A0A3M7SPA4</accession>
<organism evidence="1 2">
    <name type="scientific">Brachionus plicatilis</name>
    <name type="common">Marine rotifer</name>
    <name type="synonym">Brachionus muelleri</name>
    <dbReference type="NCBI Taxonomy" id="10195"/>
    <lineage>
        <taxon>Eukaryota</taxon>
        <taxon>Metazoa</taxon>
        <taxon>Spiralia</taxon>
        <taxon>Gnathifera</taxon>
        <taxon>Rotifera</taxon>
        <taxon>Eurotatoria</taxon>
        <taxon>Monogononta</taxon>
        <taxon>Pseudotrocha</taxon>
        <taxon>Ploima</taxon>
        <taxon>Brachionidae</taxon>
        <taxon>Brachionus</taxon>
    </lineage>
</organism>
<dbReference type="AlphaFoldDB" id="A0A3M7SPA4"/>
<sequence length="131" mass="15425">MANLFALNNLCEIQYKMIKRTEKNHSATFKVASNIKVCYFFFCTELYKTQPQTFFVFFVFHSGDHDAIFVQPVNKFSEIFNPLKFSLHRNSQNHNNYLFSSNKPVAKKGKKYWGLNQKYSHRINQANGILL</sequence>
<protein>
    <submittedName>
        <fullName evidence="1">Uncharacterized protein</fullName>
    </submittedName>
</protein>
<gene>
    <name evidence="1" type="ORF">BpHYR1_031456</name>
</gene>
<keyword evidence="2" id="KW-1185">Reference proteome</keyword>
<evidence type="ECO:0000313" key="2">
    <source>
        <dbReference type="Proteomes" id="UP000276133"/>
    </source>
</evidence>
<proteinExistence type="predicted"/>
<dbReference type="EMBL" id="REGN01001029">
    <property type="protein sequence ID" value="RNA37566.1"/>
    <property type="molecule type" value="Genomic_DNA"/>
</dbReference>
<dbReference type="Proteomes" id="UP000276133">
    <property type="component" value="Unassembled WGS sequence"/>
</dbReference>
<comment type="caution">
    <text evidence="1">The sequence shown here is derived from an EMBL/GenBank/DDBJ whole genome shotgun (WGS) entry which is preliminary data.</text>
</comment>